<keyword evidence="3" id="KW-0378">Hydrolase</keyword>
<protein>
    <submittedName>
        <fullName evidence="3">Serine hydrolase domain-containing protein</fullName>
        <ecNumber evidence="3">3.1.1.103</ecNumber>
    </submittedName>
</protein>
<dbReference type="EC" id="3.1.1.103" evidence="3"/>
<reference evidence="4" key="1">
    <citation type="submission" date="2023-07" db="EMBL/GenBank/DDBJ databases">
        <title>30 novel species of actinomycetes from the DSMZ collection.</title>
        <authorList>
            <person name="Nouioui I."/>
        </authorList>
    </citation>
    <scope>NUCLEOTIDE SEQUENCE [LARGE SCALE GENOMIC DNA]</scope>
    <source>
        <strain evidence="4">DSM 44938</strain>
    </source>
</reference>
<dbReference type="PANTHER" id="PTHR43283">
    <property type="entry name" value="BETA-LACTAMASE-RELATED"/>
    <property type="match status" value="1"/>
</dbReference>
<dbReference type="GO" id="GO:0016787">
    <property type="term" value="F:hydrolase activity"/>
    <property type="evidence" value="ECO:0007669"/>
    <property type="project" value="UniProtKB-KW"/>
</dbReference>
<evidence type="ECO:0000313" key="4">
    <source>
        <dbReference type="Proteomes" id="UP001183246"/>
    </source>
</evidence>
<dbReference type="Proteomes" id="UP001183246">
    <property type="component" value="Unassembled WGS sequence"/>
</dbReference>
<dbReference type="InterPro" id="IPR050789">
    <property type="entry name" value="Diverse_Enzym_Activities"/>
</dbReference>
<dbReference type="RefSeq" id="WP_311703796.1">
    <property type="nucleotide sequence ID" value="NZ_JAVREL010000003.1"/>
</dbReference>
<comment type="caution">
    <text evidence="3">The sequence shown here is derived from an EMBL/GenBank/DDBJ whole genome shotgun (WGS) entry which is preliminary data.</text>
</comment>
<organism evidence="3 4">
    <name type="scientific">Streptomyces litchfieldiae</name>
    <dbReference type="NCBI Taxonomy" id="3075543"/>
    <lineage>
        <taxon>Bacteria</taxon>
        <taxon>Bacillati</taxon>
        <taxon>Actinomycetota</taxon>
        <taxon>Actinomycetes</taxon>
        <taxon>Kitasatosporales</taxon>
        <taxon>Streptomycetaceae</taxon>
        <taxon>Streptomyces</taxon>
    </lineage>
</organism>
<gene>
    <name evidence="3" type="ORF">RM590_08605</name>
</gene>
<dbReference type="InterPro" id="IPR006311">
    <property type="entry name" value="TAT_signal"/>
</dbReference>
<sequence length="394" mass="41659">MTTTRRSVLALAGAAPLAAGGVAALAGSAHAASPRAASASDAGSIPRDLRPGGAFDQFVGDLAARDEFSGSVLVTYRGRTVLARSHGMANKELAVPNGPDTIFILGSITKLFTAVAIAQLAQRGKVAYQATLGTYVEGFPAEIADKVTVHQLLTHTSGLGNFFRDPDYWRDHGTWGSEEEVMNGVLALIRRAPLEFTPGAGQAYSNSAFVVLGAIVAAASGQTYYDYVREHVFRAAGMTGAGFFTAPQWRDDRRIARPYGIPQGATERVDVHEEHGFVGTPAGGSFASCPDLDRFARALAGAELVNPAHTQLLLSPKVPLPGGVPGRLAAFEMYGAMAFLMGDRWVISRNGGASGVSTDMQMFPPDDDWVTVVLTNYDEAARAVTTKVREIITS</sequence>
<evidence type="ECO:0000313" key="3">
    <source>
        <dbReference type="EMBL" id="MDT0342684.1"/>
    </source>
</evidence>
<evidence type="ECO:0000256" key="1">
    <source>
        <dbReference type="SAM" id="SignalP"/>
    </source>
</evidence>
<name>A0ABU2MPX4_9ACTN</name>
<dbReference type="PROSITE" id="PS51318">
    <property type="entry name" value="TAT"/>
    <property type="match status" value="1"/>
</dbReference>
<dbReference type="EMBL" id="JAVREL010000003">
    <property type="protein sequence ID" value="MDT0342684.1"/>
    <property type="molecule type" value="Genomic_DNA"/>
</dbReference>
<dbReference type="Pfam" id="PF00144">
    <property type="entry name" value="Beta-lactamase"/>
    <property type="match status" value="1"/>
</dbReference>
<feature type="signal peptide" evidence="1">
    <location>
        <begin position="1"/>
        <end position="31"/>
    </location>
</feature>
<dbReference type="SUPFAM" id="SSF56601">
    <property type="entry name" value="beta-lactamase/transpeptidase-like"/>
    <property type="match status" value="1"/>
</dbReference>
<accession>A0ABU2MPX4</accession>
<evidence type="ECO:0000259" key="2">
    <source>
        <dbReference type="Pfam" id="PF00144"/>
    </source>
</evidence>
<keyword evidence="1" id="KW-0732">Signal</keyword>
<proteinExistence type="predicted"/>
<dbReference type="Gene3D" id="3.40.710.10">
    <property type="entry name" value="DD-peptidase/beta-lactamase superfamily"/>
    <property type="match status" value="1"/>
</dbReference>
<feature type="domain" description="Beta-lactamase-related" evidence="2">
    <location>
        <begin position="56"/>
        <end position="381"/>
    </location>
</feature>
<feature type="chain" id="PRO_5046471510" evidence="1">
    <location>
        <begin position="32"/>
        <end position="394"/>
    </location>
</feature>
<dbReference type="InterPro" id="IPR012338">
    <property type="entry name" value="Beta-lactam/transpept-like"/>
</dbReference>
<keyword evidence="4" id="KW-1185">Reference proteome</keyword>
<dbReference type="InterPro" id="IPR001466">
    <property type="entry name" value="Beta-lactam-related"/>
</dbReference>